<feature type="signal peptide" evidence="1">
    <location>
        <begin position="1"/>
        <end position="23"/>
    </location>
</feature>
<feature type="chain" id="PRO_5046046637" evidence="1">
    <location>
        <begin position="24"/>
        <end position="209"/>
    </location>
</feature>
<protein>
    <submittedName>
        <fullName evidence="2">Uncharacterized protein</fullName>
    </submittedName>
</protein>
<keyword evidence="1" id="KW-0732">Signal</keyword>
<comment type="caution">
    <text evidence="2">The sequence shown here is derived from an EMBL/GenBank/DDBJ whole genome shotgun (WGS) entry which is preliminary data.</text>
</comment>
<sequence>MKAFYKFFFLSLVILAANTAAFSQNKDYLDAIAQKSCDCFSKALKEKDGNKEAVTMQIGLCMMKAAQPYNAQLKKDHGIDLLGGKDMNSEGEKLGRIVGMKMLSFCPDVLVAVSEFNGGDEEAEPIKTFEGEVVSIQDQQFVVFTVKDSNGKTNNFLWLTYFQSTPTLTDNYRKILNKQVSITYQEMELYDPRIKELKKYNVINGLTAQ</sequence>
<accession>A0ABW2DFM1</accession>
<evidence type="ECO:0000256" key="1">
    <source>
        <dbReference type="SAM" id="SignalP"/>
    </source>
</evidence>
<gene>
    <name evidence="2" type="ORF">ACFQHR_02260</name>
</gene>
<dbReference type="RefSeq" id="WP_066620304.1">
    <property type="nucleotide sequence ID" value="NZ_JBHSYQ010000003.1"/>
</dbReference>
<proteinExistence type="predicted"/>
<name>A0ABW2DFM1_9BACT</name>
<organism evidence="2 3">
    <name type="scientific">Rufibacter roseus</name>
    <dbReference type="NCBI Taxonomy" id="1567108"/>
    <lineage>
        <taxon>Bacteria</taxon>
        <taxon>Pseudomonadati</taxon>
        <taxon>Bacteroidota</taxon>
        <taxon>Cytophagia</taxon>
        <taxon>Cytophagales</taxon>
        <taxon>Hymenobacteraceae</taxon>
        <taxon>Rufibacter</taxon>
    </lineage>
</organism>
<evidence type="ECO:0000313" key="3">
    <source>
        <dbReference type="Proteomes" id="UP001596405"/>
    </source>
</evidence>
<evidence type="ECO:0000313" key="2">
    <source>
        <dbReference type="EMBL" id="MFC6996425.1"/>
    </source>
</evidence>
<reference evidence="3" key="1">
    <citation type="journal article" date="2019" name="Int. J. Syst. Evol. Microbiol.">
        <title>The Global Catalogue of Microorganisms (GCM) 10K type strain sequencing project: providing services to taxonomists for standard genome sequencing and annotation.</title>
        <authorList>
            <consortium name="The Broad Institute Genomics Platform"/>
            <consortium name="The Broad Institute Genome Sequencing Center for Infectious Disease"/>
            <person name="Wu L."/>
            <person name="Ma J."/>
        </authorList>
    </citation>
    <scope>NUCLEOTIDE SEQUENCE [LARGE SCALE GENOMIC DNA]</scope>
    <source>
        <strain evidence="3">CGMCC 4.7393</strain>
    </source>
</reference>
<keyword evidence="3" id="KW-1185">Reference proteome</keyword>
<dbReference type="Proteomes" id="UP001596405">
    <property type="component" value="Unassembled WGS sequence"/>
</dbReference>
<dbReference type="EMBL" id="JBHSYQ010000003">
    <property type="protein sequence ID" value="MFC6996425.1"/>
    <property type="molecule type" value="Genomic_DNA"/>
</dbReference>